<dbReference type="GO" id="GO:0000981">
    <property type="term" value="F:DNA-binding transcription factor activity, RNA polymerase II-specific"/>
    <property type="evidence" value="ECO:0007669"/>
    <property type="project" value="InterPro"/>
</dbReference>
<organism evidence="5 6">
    <name type="scientific">Fusarium anthophilum</name>
    <dbReference type="NCBI Taxonomy" id="48485"/>
    <lineage>
        <taxon>Eukaryota</taxon>
        <taxon>Fungi</taxon>
        <taxon>Dikarya</taxon>
        <taxon>Ascomycota</taxon>
        <taxon>Pezizomycotina</taxon>
        <taxon>Sordariomycetes</taxon>
        <taxon>Hypocreomycetidae</taxon>
        <taxon>Hypocreales</taxon>
        <taxon>Nectriaceae</taxon>
        <taxon>Fusarium</taxon>
        <taxon>Fusarium fujikuroi species complex</taxon>
    </lineage>
</organism>
<comment type="subcellular location">
    <subcellularLocation>
        <location evidence="1">Nucleus</location>
    </subcellularLocation>
</comment>
<keyword evidence="3" id="KW-0812">Transmembrane</keyword>
<name>A0A8H5E6A0_9HYPO</name>
<sequence length="867" mass="98880">MDRPSASRARVRSEPIKHKRTRSGCLNCRRKKRKCDESRPACGTCRRRNESCEWGLKIAFRAEHAQCLNARHPSMRKMARRRQPREFEILDVTDEVIRDYNGAETEEEDNETCEDRAQTSTSVIDISSPTSQRQTENAVADLLYFSQNGQSSHSSVDIDPALQVSMEAVPIDIIAEYPYIDQMQAFTPEGISEDGIFLPGSAYHELHSTLRNHLIQETRSIAPTRSTTPHIEVDSSGGVSLEENEVTIPIQEFQPSQTPLLSQQEECSLWKNYFDEIAPWLDKFDRDRHFQQIIPTMSKDNDHLRYSMLALSARQLELKHTLPTNRSLALYQEAIHMLLPHLPTRGTAVIATCVILCVLEMLSCSPKAWQRHLDGCASLMEAVGINGFVGGTEQALFWCFARMDICGGLISSVKTLIPICHWASKTVSIENDVELFKNASTFEDWANYAVYLTAQVLDLLAASPADPTRDEAKFRTRWLKLWKYISEWYQERPAPLHPIMTIPSSESSPFPTILYSNPAAMSGNQMHHAASILMLQNQPSTVRLGHASKPRSILWHARQSTQSWKLNKAHLFHITFISFISLLCLLIIMSLSKPKRVHDLIAQNPRVRVWVHPLEWSEVHLELLKTSFIEIDTDETSENPDDGTAMVSDYRIVRQFAQTSMKNKNLKILICDNGPLKLLRPRGYFCFGEEKPLDLQGAIFNQRGAVSNDSYAGAFAFIQGNLIRNLREGLFPLPNRLRHDPAAKWLQEQRVKKIEPQDQWRDPYIFCVLLGLAQSQAEDKTSPEYPFAEDHVFKTCAALTDDKNEDFMYFYTAEFSVAFVSKFEYPLDLKKPKDAMSSELSIGMKQILFRPYKTFRARLLAEISSAL</sequence>
<gene>
    <name evidence="5" type="ORF">FANTH_5990</name>
</gene>
<keyword evidence="6" id="KW-1185">Reference proteome</keyword>
<feature type="transmembrane region" description="Helical" evidence="3">
    <location>
        <begin position="571"/>
        <end position="591"/>
    </location>
</feature>
<dbReference type="CDD" id="cd12148">
    <property type="entry name" value="fungal_TF_MHR"/>
    <property type="match status" value="1"/>
</dbReference>
<evidence type="ECO:0000313" key="6">
    <source>
        <dbReference type="Proteomes" id="UP000573603"/>
    </source>
</evidence>
<dbReference type="Pfam" id="PF11951">
    <property type="entry name" value="Fungal_trans_2"/>
    <property type="match status" value="1"/>
</dbReference>
<evidence type="ECO:0000313" key="5">
    <source>
        <dbReference type="EMBL" id="KAF5248272.1"/>
    </source>
</evidence>
<protein>
    <recommendedName>
        <fullName evidence="4">Zn(2)-C6 fungal-type domain-containing protein</fullName>
    </recommendedName>
</protein>
<reference evidence="5 6" key="1">
    <citation type="journal article" date="2020" name="BMC Genomics">
        <title>Correction to: Identification and distribution of gene clusters required for synthesis of sphingolipid metabolism inhibitors in diverse species of the filamentous fungus Fusarium.</title>
        <authorList>
            <person name="Kim H.S."/>
            <person name="Lohmar J.M."/>
            <person name="Busman M."/>
            <person name="Brown D.W."/>
            <person name="Naumann T.A."/>
            <person name="Divon H.H."/>
            <person name="Lysoe E."/>
            <person name="Uhlig S."/>
            <person name="Proctor R.H."/>
        </authorList>
    </citation>
    <scope>NUCLEOTIDE SEQUENCE [LARGE SCALE GENOMIC DNA]</scope>
    <source>
        <strain evidence="5 6">NRRL 25214</strain>
    </source>
</reference>
<evidence type="ECO:0000256" key="1">
    <source>
        <dbReference type="ARBA" id="ARBA00004123"/>
    </source>
</evidence>
<dbReference type="PANTHER" id="PTHR37534">
    <property type="entry name" value="TRANSCRIPTIONAL ACTIVATOR PROTEIN UGA3"/>
    <property type="match status" value="1"/>
</dbReference>
<evidence type="ECO:0000259" key="4">
    <source>
        <dbReference type="PROSITE" id="PS50048"/>
    </source>
</evidence>
<dbReference type="GO" id="GO:0008270">
    <property type="term" value="F:zinc ion binding"/>
    <property type="evidence" value="ECO:0007669"/>
    <property type="project" value="InterPro"/>
</dbReference>
<proteinExistence type="predicted"/>
<dbReference type="GO" id="GO:0005634">
    <property type="term" value="C:nucleus"/>
    <property type="evidence" value="ECO:0007669"/>
    <property type="project" value="UniProtKB-SubCell"/>
</dbReference>
<dbReference type="Pfam" id="PF00172">
    <property type="entry name" value="Zn_clus"/>
    <property type="match status" value="1"/>
</dbReference>
<dbReference type="SUPFAM" id="SSF57701">
    <property type="entry name" value="Zn2/Cys6 DNA-binding domain"/>
    <property type="match status" value="1"/>
</dbReference>
<dbReference type="GO" id="GO:0045944">
    <property type="term" value="P:positive regulation of transcription by RNA polymerase II"/>
    <property type="evidence" value="ECO:0007669"/>
    <property type="project" value="TreeGrafter"/>
</dbReference>
<dbReference type="Proteomes" id="UP000573603">
    <property type="component" value="Unassembled WGS sequence"/>
</dbReference>
<dbReference type="SMART" id="SM00066">
    <property type="entry name" value="GAL4"/>
    <property type="match status" value="1"/>
</dbReference>
<dbReference type="AlphaFoldDB" id="A0A8H5E6A0"/>
<feature type="domain" description="Zn(2)-C6 fungal-type" evidence="4">
    <location>
        <begin position="24"/>
        <end position="54"/>
    </location>
</feature>
<accession>A0A8H5E6A0</accession>
<dbReference type="EMBL" id="JABEVY010000133">
    <property type="protein sequence ID" value="KAF5248272.1"/>
    <property type="molecule type" value="Genomic_DNA"/>
</dbReference>
<dbReference type="Gene3D" id="4.10.240.10">
    <property type="entry name" value="Zn(2)-C6 fungal-type DNA-binding domain"/>
    <property type="match status" value="1"/>
</dbReference>
<keyword evidence="2" id="KW-0539">Nucleus</keyword>
<dbReference type="PROSITE" id="PS50048">
    <property type="entry name" value="ZN2_CY6_FUNGAL_2"/>
    <property type="match status" value="1"/>
</dbReference>
<dbReference type="CDD" id="cd00067">
    <property type="entry name" value="GAL4"/>
    <property type="match status" value="1"/>
</dbReference>
<dbReference type="GO" id="GO:0000976">
    <property type="term" value="F:transcription cis-regulatory region binding"/>
    <property type="evidence" value="ECO:0007669"/>
    <property type="project" value="TreeGrafter"/>
</dbReference>
<comment type="caution">
    <text evidence="5">The sequence shown here is derived from an EMBL/GenBank/DDBJ whole genome shotgun (WGS) entry which is preliminary data.</text>
</comment>
<keyword evidence="3" id="KW-0472">Membrane</keyword>
<dbReference type="InterPro" id="IPR021858">
    <property type="entry name" value="Fun_TF"/>
</dbReference>
<dbReference type="PROSITE" id="PS00463">
    <property type="entry name" value="ZN2_CY6_FUNGAL_1"/>
    <property type="match status" value="1"/>
</dbReference>
<evidence type="ECO:0000256" key="2">
    <source>
        <dbReference type="ARBA" id="ARBA00023242"/>
    </source>
</evidence>
<dbReference type="InterPro" id="IPR036864">
    <property type="entry name" value="Zn2-C6_fun-type_DNA-bd_sf"/>
</dbReference>
<dbReference type="InterPro" id="IPR001138">
    <property type="entry name" value="Zn2Cys6_DnaBD"/>
</dbReference>
<dbReference type="PANTHER" id="PTHR37534:SF4">
    <property type="entry name" value="ZN(II)2CYS6 TRANSCRIPTION FACTOR (EUROFUNG)"/>
    <property type="match status" value="1"/>
</dbReference>
<evidence type="ECO:0000256" key="3">
    <source>
        <dbReference type="SAM" id="Phobius"/>
    </source>
</evidence>
<keyword evidence="3" id="KW-1133">Transmembrane helix</keyword>